<protein>
    <recommendedName>
        <fullName evidence="1">Phosphotyrosine protein phosphatase I domain-containing protein</fullName>
    </recommendedName>
</protein>
<organism evidence="2 3">
    <name type="scientific">Kosakonia oryziphila</name>
    <dbReference type="NCBI Taxonomy" id="1005667"/>
    <lineage>
        <taxon>Bacteria</taxon>
        <taxon>Pseudomonadati</taxon>
        <taxon>Pseudomonadota</taxon>
        <taxon>Gammaproteobacteria</taxon>
        <taxon>Enterobacterales</taxon>
        <taxon>Enterobacteriaceae</taxon>
        <taxon>Kosakonia</taxon>
    </lineage>
</organism>
<evidence type="ECO:0000259" key="1">
    <source>
        <dbReference type="SMART" id="SM00226"/>
    </source>
</evidence>
<keyword evidence="3" id="KW-1185">Reference proteome</keyword>
<name>A0A1C4EWA1_9ENTR</name>
<evidence type="ECO:0000313" key="3">
    <source>
        <dbReference type="Proteomes" id="UP000198515"/>
    </source>
</evidence>
<dbReference type="Pfam" id="PF01451">
    <property type="entry name" value="LMWPc"/>
    <property type="match status" value="1"/>
</dbReference>
<dbReference type="AlphaFoldDB" id="A0A1C4EWA1"/>
<sequence length="114" mass="13114">MNVLFICSRNQWRSPTAEHVFRRYPGVNARSAGTQRHARKTVSPAILSWADVICVMEEKHKNSILADFSRLVQHKPVHVLDIPDQYHFMDPQLITLLEDIVPERLGLCVPSLTR</sequence>
<dbReference type="InterPro" id="IPR016919">
    <property type="entry name" value="UCP029416_PTP"/>
</dbReference>
<dbReference type="SMART" id="SM00226">
    <property type="entry name" value="LMWPc"/>
    <property type="match status" value="1"/>
</dbReference>
<dbReference type="InterPro" id="IPR023485">
    <property type="entry name" value="Ptyr_pPase"/>
</dbReference>
<dbReference type="InterPro" id="IPR036196">
    <property type="entry name" value="Ptyr_pPase_sf"/>
</dbReference>
<dbReference type="RefSeq" id="WP_090136697.1">
    <property type="nucleotide sequence ID" value="NZ_FMBC01000027.1"/>
</dbReference>
<dbReference type="SUPFAM" id="SSF52788">
    <property type="entry name" value="Phosphotyrosine protein phosphatases I"/>
    <property type="match status" value="1"/>
</dbReference>
<dbReference type="Proteomes" id="UP000198515">
    <property type="component" value="Unassembled WGS sequence"/>
</dbReference>
<feature type="domain" description="Phosphotyrosine protein phosphatase I" evidence="1">
    <location>
        <begin position="1"/>
        <end position="107"/>
    </location>
</feature>
<evidence type="ECO:0000313" key="2">
    <source>
        <dbReference type="EMBL" id="SCC47771.1"/>
    </source>
</evidence>
<dbReference type="OrthoDB" id="7210484at2"/>
<dbReference type="EMBL" id="FMBC01000027">
    <property type="protein sequence ID" value="SCC47771.1"/>
    <property type="molecule type" value="Genomic_DNA"/>
</dbReference>
<proteinExistence type="predicted"/>
<dbReference type="Gene3D" id="3.40.50.2300">
    <property type="match status" value="1"/>
</dbReference>
<accession>A0A1C4EWA1</accession>
<gene>
    <name evidence="2" type="ORF">GA0061070_102747</name>
</gene>
<reference evidence="3" key="1">
    <citation type="submission" date="2016-08" db="EMBL/GenBank/DDBJ databases">
        <authorList>
            <person name="Varghese N."/>
            <person name="Submissions Spin"/>
        </authorList>
    </citation>
    <scope>NUCLEOTIDE SEQUENCE [LARGE SCALE GENOMIC DNA]</scope>
    <source>
        <strain evidence="3">REICA_142</strain>
    </source>
</reference>
<dbReference type="PIRSF" id="PIRSF029416">
    <property type="entry name" value="UCP029416_PTP"/>
    <property type="match status" value="1"/>
</dbReference>